<dbReference type="EMBL" id="LAQT01000015">
    <property type="protein sequence ID" value="KPC51624.1"/>
    <property type="molecule type" value="Genomic_DNA"/>
</dbReference>
<dbReference type="PATRIC" id="fig|857265.3.peg.3175"/>
<evidence type="ECO:0000313" key="2">
    <source>
        <dbReference type="Proteomes" id="UP000037939"/>
    </source>
</evidence>
<dbReference type="RefSeq" id="WP_053938721.1">
    <property type="nucleotide sequence ID" value="NZ_LAQT01000015.1"/>
</dbReference>
<name>A0A0N0XJY8_9NEIS</name>
<accession>A0A0N0XJY8</accession>
<dbReference type="AlphaFoldDB" id="A0A0N0XJY8"/>
<dbReference type="STRING" id="857265.WG78_15445"/>
<gene>
    <name evidence="1" type="ORF">WG78_15445</name>
</gene>
<dbReference type="Proteomes" id="UP000037939">
    <property type="component" value="Unassembled WGS sequence"/>
</dbReference>
<proteinExistence type="predicted"/>
<evidence type="ECO:0000313" key="1">
    <source>
        <dbReference type="EMBL" id="KPC51624.1"/>
    </source>
</evidence>
<keyword evidence="2" id="KW-1185">Reference proteome</keyword>
<reference evidence="1 2" key="1">
    <citation type="submission" date="2015-07" db="EMBL/GenBank/DDBJ databases">
        <title>Draft genome sequence of the Amantichitinum ursilacus IGB-41, a new chitin-degrading bacterium.</title>
        <authorList>
            <person name="Kirstahler P."/>
            <person name="Guenther M."/>
            <person name="Grumaz C."/>
            <person name="Rupp S."/>
            <person name="Zibek S."/>
            <person name="Sohn K."/>
        </authorList>
    </citation>
    <scope>NUCLEOTIDE SEQUENCE [LARGE SCALE GENOMIC DNA]</scope>
    <source>
        <strain evidence="1 2">IGB-41</strain>
    </source>
</reference>
<sequence length="290" mass="32901">MYFSQMPYRALFDVLLDYQGSTTWQDILAPWLADNEAEIAWLREFGQRAGAPIPVATREELSRLYALGRVNETLLLGFQPSIHAAEPAGPMLSLDEYERFAAALGMDCLRPATWSPFYHEVTTLLESPNARQPIELIRYDWPCLMLGNLLFSRAGVRVSAGARTLASDLIASSTLYWAYHRRNRPANDLSHGWGSNSQWATDIRRDYHLGDTFWFNVDGETDLTNMAADHDSESGLSKAERIELLTHRCLFSAPTKAAEEQWPYDDTLRVTSAESVSWFAKLQSMISRQK</sequence>
<protein>
    <submittedName>
        <fullName evidence="1">Uncharacterized protein</fullName>
    </submittedName>
</protein>
<comment type="caution">
    <text evidence="1">The sequence shown here is derived from an EMBL/GenBank/DDBJ whole genome shotgun (WGS) entry which is preliminary data.</text>
</comment>
<organism evidence="1 2">
    <name type="scientific">Amantichitinum ursilacus</name>
    <dbReference type="NCBI Taxonomy" id="857265"/>
    <lineage>
        <taxon>Bacteria</taxon>
        <taxon>Pseudomonadati</taxon>
        <taxon>Pseudomonadota</taxon>
        <taxon>Betaproteobacteria</taxon>
        <taxon>Neisseriales</taxon>
        <taxon>Chitinibacteraceae</taxon>
        <taxon>Amantichitinum</taxon>
    </lineage>
</organism>
<dbReference type="OrthoDB" id="6636674at2"/>